<evidence type="ECO:0000313" key="2">
    <source>
        <dbReference type="Proteomes" id="UP000319374"/>
    </source>
</evidence>
<proteinExistence type="predicted"/>
<dbReference type="EMBL" id="AP019736">
    <property type="protein sequence ID" value="BBL05768.1"/>
    <property type="molecule type" value="Genomic_DNA"/>
</dbReference>
<sequence length="242" mass="28307">MAGIYDYINQFWAEAERSPFNPTEVALYHYLLYEANRLRWNMPFACHTAILCVRLSTTKQNISKARQHLKERGLIDCQVGTGIHTPALYSLTIQPSRQLPHQITRQLTHELTVQLPHSNIKDKDEDIINSQHAREDGHKSLDELESLLLADTVWQDKIIEVLAKRENWIIDRYRLHGNIRDFFDEQRIGGNAQRDESDCRSHFYHWIIKHLNTTRYGTKRKSPTYRDSDVTAVSAEDYEGAF</sequence>
<name>A0A4Y1X0F7_9BACT</name>
<reference evidence="2" key="1">
    <citation type="submission" date="2019-06" db="EMBL/GenBank/DDBJ databases">
        <title>Alistipes onderdonkii subsp. vulgaris subsp. nov., Alistipes dispar sp. nov. and Alistipes communis sp. nov., isolated from human faeces, and creation of Alistipes onderdonkii subsp. onderdonkii subsp. nov.</title>
        <authorList>
            <person name="Sakamoto M."/>
            <person name="Ikeyama N."/>
            <person name="Ogata Y."/>
            <person name="Suda W."/>
            <person name="Iino T."/>
            <person name="Hattori M."/>
            <person name="Ohkuma M."/>
        </authorList>
    </citation>
    <scope>NUCLEOTIDE SEQUENCE [LARGE SCALE GENOMIC DNA]</scope>
    <source>
        <strain evidence="2">5CPEGH6</strain>
    </source>
</reference>
<gene>
    <name evidence="1" type="ORF">A5CPEGH6_04060</name>
</gene>
<organism evidence="1 2">
    <name type="scientific">Alistipes dispar</name>
    <dbReference type="NCBI Taxonomy" id="2585119"/>
    <lineage>
        <taxon>Bacteria</taxon>
        <taxon>Pseudomonadati</taxon>
        <taxon>Bacteroidota</taxon>
        <taxon>Bacteroidia</taxon>
        <taxon>Bacteroidales</taxon>
        <taxon>Rikenellaceae</taxon>
        <taxon>Alistipes</taxon>
    </lineage>
</organism>
<dbReference type="AlphaFoldDB" id="A0A4Y1X0F7"/>
<dbReference type="RefSeq" id="WP_141427648.1">
    <property type="nucleotide sequence ID" value="NZ_AP019736.1"/>
</dbReference>
<keyword evidence="2" id="KW-1185">Reference proteome</keyword>
<dbReference type="GeneID" id="98672377"/>
<protein>
    <submittedName>
        <fullName evidence="1">Uncharacterized protein</fullName>
    </submittedName>
</protein>
<accession>A0A4Y1X0F7</accession>
<dbReference type="OrthoDB" id="1442826at2"/>
<dbReference type="KEGG" id="ada:A5CPEGH6_04060"/>
<dbReference type="Proteomes" id="UP000319374">
    <property type="component" value="Chromosome"/>
</dbReference>
<evidence type="ECO:0000313" key="1">
    <source>
        <dbReference type="EMBL" id="BBL05768.1"/>
    </source>
</evidence>